<dbReference type="OrthoDB" id="6500668at2759"/>
<name>A0A5B6UZY2_9ROSI</name>
<evidence type="ECO:0000313" key="2">
    <source>
        <dbReference type="EMBL" id="KAA3462005.1"/>
    </source>
</evidence>
<dbReference type="InterPro" id="IPR032567">
    <property type="entry name" value="RTL1-rel"/>
</dbReference>
<dbReference type="AlphaFoldDB" id="A0A5B6UZY2"/>
<dbReference type="PANTHER" id="PTHR15503:SF45">
    <property type="entry name" value="RNA-DIRECTED DNA POLYMERASE HOMOLOG"/>
    <property type="match status" value="1"/>
</dbReference>
<dbReference type="Proteomes" id="UP000325315">
    <property type="component" value="Unassembled WGS sequence"/>
</dbReference>
<dbReference type="Gene3D" id="3.10.10.10">
    <property type="entry name" value="HIV Type 1 Reverse Transcriptase, subunit A, domain 1"/>
    <property type="match status" value="1"/>
</dbReference>
<dbReference type="EMBL" id="SMMG02000009">
    <property type="protein sequence ID" value="KAA3462005.1"/>
    <property type="molecule type" value="Genomic_DNA"/>
</dbReference>
<reference evidence="3" key="1">
    <citation type="journal article" date="2019" name="Plant Biotechnol. J.">
        <title>Genome sequencing of the Australian wild diploid species Gossypium australe highlights disease resistance and delayed gland morphogenesis.</title>
        <authorList>
            <person name="Cai Y."/>
            <person name="Cai X."/>
            <person name="Wang Q."/>
            <person name="Wang P."/>
            <person name="Zhang Y."/>
            <person name="Cai C."/>
            <person name="Xu Y."/>
            <person name="Wang K."/>
            <person name="Zhou Z."/>
            <person name="Wang C."/>
            <person name="Geng S."/>
            <person name="Li B."/>
            <person name="Dong Q."/>
            <person name="Hou Y."/>
            <person name="Wang H."/>
            <person name="Ai P."/>
            <person name="Liu Z."/>
            <person name="Yi F."/>
            <person name="Sun M."/>
            <person name="An G."/>
            <person name="Cheng J."/>
            <person name="Zhang Y."/>
            <person name="Shi Q."/>
            <person name="Xie Y."/>
            <person name="Shi X."/>
            <person name="Chang Y."/>
            <person name="Huang F."/>
            <person name="Chen Y."/>
            <person name="Hong S."/>
            <person name="Mi L."/>
            <person name="Sun Q."/>
            <person name="Zhang L."/>
            <person name="Zhou B."/>
            <person name="Peng R."/>
            <person name="Zhang X."/>
            <person name="Liu F."/>
        </authorList>
    </citation>
    <scope>NUCLEOTIDE SEQUENCE [LARGE SCALE GENOMIC DNA]</scope>
    <source>
        <strain evidence="3">cv. PA1801</strain>
    </source>
</reference>
<feature type="compositionally biased region" description="Polar residues" evidence="1">
    <location>
        <begin position="138"/>
        <end position="147"/>
    </location>
</feature>
<gene>
    <name evidence="2" type="ORF">EPI10_028533</name>
</gene>
<feature type="compositionally biased region" description="Polar residues" evidence="1">
    <location>
        <begin position="155"/>
        <end position="164"/>
    </location>
</feature>
<organism evidence="2 3">
    <name type="scientific">Gossypium australe</name>
    <dbReference type="NCBI Taxonomy" id="47621"/>
    <lineage>
        <taxon>Eukaryota</taxon>
        <taxon>Viridiplantae</taxon>
        <taxon>Streptophyta</taxon>
        <taxon>Embryophyta</taxon>
        <taxon>Tracheophyta</taxon>
        <taxon>Spermatophyta</taxon>
        <taxon>Magnoliopsida</taxon>
        <taxon>eudicotyledons</taxon>
        <taxon>Gunneridae</taxon>
        <taxon>Pentapetalae</taxon>
        <taxon>rosids</taxon>
        <taxon>malvids</taxon>
        <taxon>Malvales</taxon>
        <taxon>Malvaceae</taxon>
        <taxon>Malvoideae</taxon>
        <taxon>Gossypium</taxon>
    </lineage>
</organism>
<accession>A0A5B6UZY2</accession>
<dbReference type="SUPFAM" id="SSF56672">
    <property type="entry name" value="DNA/RNA polymerases"/>
    <property type="match status" value="1"/>
</dbReference>
<evidence type="ECO:0000256" key="1">
    <source>
        <dbReference type="SAM" id="MobiDB-lite"/>
    </source>
</evidence>
<dbReference type="InterPro" id="IPR043502">
    <property type="entry name" value="DNA/RNA_pol_sf"/>
</dbReference>
<comment type="caution">
    <text evidence="2">The sequence shown here is derived from an EMBL/GenBank/DDBJ whole genome shotgun (WGS) entry which is preliminary data.</text>
</comment>
<dbReference type="PANTHER" id="PTHR15503">
    <property type="entry name" value="LDOC1 RELATED"/>
    <property type="match status" value="1"/>
</dbReference>
<protein>
    <submittedName>
        <fullName evidence="2">Gag-Pol polyprotein</fullName>
    </submittedName>
</protein>
<feature type="region of interest" description="Disordered" evidence="1">
    <location>
        <begin position="135"/>
        <end position="168"/>
    </location>
</feature>
<sequence length="307" mass="34905">MCKRFEDRLNEDIRLLVGILELEGFVVLVDRACKAEELGKKKDKVFVKEITGFVHYLNASIGYPNRDRRKQYSSSKAQATSVLSVGSVRNNKPEYQQCGRRHFGDCWMNSNNNKACFRCGSPKLFIRDCPQLSRKDNLQTSRPSNTVARGRPPQSARNMISSKGATKDSAVRSEVEHLPELTLFALAKIRHHQMLSLRYVRKGCDAYLAYILDMKVSKSKIEFVPVICEHLDVFLEELPGLPLIREVEFAIELIPGTSLISIAPYIIERLQEITDRGLARLSFSPRGAPILFVNKKDGSMRLCIDYH</sequence>
<proteinExistence type="predicted"/>
<keyword evidence="3" id="KW-1185">Reference proteome</keyword>
<evidence type="ECO:0000313" key="3">
    <source>
        <dbReference type="Proteomes" id="UP000325315"/>
    </source>
</evidence>
<dbReference type="Gene3D" id="4.10.60.10">
    <property type="entry name" value="Zinc finger, CCHC-type"/>
    <property type="match status" value="1"/>
</dbReference>